<organism evidence="1 2">
    <name type="scientific">Deinococcus ruber</name>
    <dbReference type="NCBI Taxonomy" id="1848197"/>
    <lineage>
        <taxon>Bacteria</taxon>
        <taxon>Thermotogati</taxon>
        <taxon>Deinococcota</taxon>
        <taxon>Deinococci</taxon>
        <taxon>Deinococcales</taxon>
        <taxon>Deinococcaceae</taxon>
        <taxon>Deinococcus</taxon>
    </lineage>
</organism>
<sequence length="217" mass="24225">MTSAPESNGRPADTNFEFQRATLPSGETRAWFATPMLLDMVLDALEGRHERFAVQPTAHLLPLRSRIPVINPADINKLHLPVVLVETGEPSTPQVIADGHHRLQSRVDHQLSSTSTYTIPADIAERYRLTPDEFAQTQRGVPGLDRFAEPLAQGIYRLHELGYARMPIITFPLQAELTRPRPPLPRPIPLGSLLPYLIGAERLRNAVHSLLNPLPRP</sequence>
<evidence type="ECO:0008006" key="3">
    <source>
        <dbReference type="Google" id="ProtNLM"/>
    </source>
</evidence>
<comment type="caution">
    <text evidence="1">The sequence shown here is derived from an EMBL/GenBank/DDBJ whole genome shotgun (WGS) entry which is preliminary data.</text>
</comment>
<dbReference type="AlphaFoldDB" id="A0A918CCF4"/>
<evidence type="ECO:0000313" key="2">
    <source>
        <dbReference type="Proteomes" id="UP000603865"/>
    </source>
</evidence>
<dbReference type="EMBL" id="BMQL01000020">
    <property type="protein sequence ID" value="GGR17349.1"/>
    <property type="molecule type" value="Genomic_DNA"/>
</dbReference>
<evidence type="ECO:0000313" key="1">
    <source>
        <dbReference type="EMBL" id="GGR17349.1"/>
    </source>
</evidence>
<dbReference type="RefSeq" id="WP_189091575.1">
    <property type="nucleotide sequence ID" value="NZ_BMQL01000020.1"/>
</dbReference>
<accession>A0A918CCF4</accession>
<keyword evidence="2" id="KW-1185">Reference proteome</keyword>
<proteinExistence type="predicted"/>
<gene>
    <name evidence="1" type="ORF">GCM10008957_32500</name>
</gene>
<reference evidence="1" key="2">
    <citation type="submission" date="2020-09" db="EMBL/GenBank/DDBJ databases">
        <authorList>
            <person name="Sun Q."/>
            <person name="Ohkuma M."/>
        </authorList>
    </citation>
    <scope>NUCLEOTIDE SEQUENCE</scope>
    <source>
        <strain evidence="1">JCM 31311</strain>
    </source>
</reference>
<dbReference type="Proteomes" id="UP000603865">
    <property type="component" value="Unassembled WGS sequence"/>
</dbReference>
<name>A0A918CCF4_9DEIO</name>
<protein>
    <recommendedName>
        <fullName evidence="3">ParB/Sulfiredoxin domain-containing protein</fullName>
    </recommendedName>
</protein>
<reference evidence="1" key="1">
    <citation type="journal article" date="2014" name="Int. J. Syst. Evol. Microbiol.">
        <title>Complete genome sequence of Corynebacterium casei LMG S-19264T (=DSM 44701T), isolated from a smear-ripened cheese.</title>
        <authorList>
            <consortium name="US DOE Joint Genome Institute (JGI-PGF)"/>
            <person name="Walter F."/>
            <person name="Albersmeier A."/>
            <person name="Kalinowski J."/>
            <person name="Ruckert C."/>
        </authorList>
    </citation>
    <scope>NUCLEOTIDE SEQUENCE</scope>
    <source>
        <strain evidence="1">JCM 31311</strain>
    </source>
</reference>